<dbReference type="Proteomes" id="UP000004221">
    <property type="component" value="Unassembled WGS sequence"/>
</dbReference>
<comment type="caution">
    <text evidence="2">The sequence shown here is derived from an EMBL/GenBank/DDBJ whole genome shotgun (WGS) entry which is preliminary data.</text>
</comment>
<protein>
    <submittedName>
        <fullName evidence="2">Uncharacterized protein</fullName>
    </submittedName>
</protein>
<accession>I4ECI0</accession>
<organism evidence="2 3">
    <name type="scientific">Nitrolancea hollandica Lb</name>
    <dbReference type="NCBI Taxonomy" id="1129897"/>
    <lineage>
        <taxon>Bacteria</taxon>
        <taxon>Pseudomonadati</taxon>
        <taxon>Thermomicrobiota</taxon>
        <taxon>Thermomicrobia</taxon>
        <taxon>Sphaerobacterales</taxon>
        <taxon>Sphaerobacterineae</taxon>
        <taxon>Sphaerobacteraceae</taxon>
        <taxon>Nitrolancea</taxon>
    </lineage>
</organism>
<proteinExistence type="predicted"/>
<sequence length="228" mass="25409">MVSRPAASTSANYSHYYGQTERHQWAAADTNYCFLRTNRGYWTPKDASERLNGDSESANWGSNPCSPATRIPRQDKVDVKARPLFTGAFAVLDSQTDIQTALTAREDGLHPACRVALQCRQDMGVDIDGCGNPAMPEDLHDCSQFDTPRPVGMARFPRPGLPDKGRHPCRRLGRFTVPFLGASREGRHLRLKGQDQRDPGVAVALFECLAIQFHSLRRRDGVRFAHSL</sequence>
<feature type="compositionally biased region" description="Polar residues" evidence="1">
    <location>
        <begin position="54"/>
        <end position="66"/>
    </location>
</feature>
<dbReference type="EMBL" id="CAGS01000007">
    <property type="protein sequence ID" value="CCF82392.1"/>
    <property type="molecule type" value="Genomic_DNA"/>
</dbReference>
<keyword evidence="3" id="KW-1185">Reference proteome</keyword>
<reference evidence="2 3" key="1">
    <citation type="journal article" date="2012" name="ISME J.">
        <title>Nitrification expanded: discovery, physiology and genomics of a nitrite-oxidizing bacterium from the phylum Chloroflexi.</title>
        <authorList>
            <person name="Sorokin D.Y."/>
            <person name="Lucker S."/>
            <person name="Vejmelkova D."/>
            <person name="Kostrikina N.A."/>
            <person name="Kleerebezem R."/>
            <person name="Rijpstra W.I."/>
            <person name="Damste J.S."/>
            <person name="Le Paslier D."/>
            <person name="Muyzer G."/>
            <person name="Wagner M."/>
            <person name="van Loosdrecht M.C."/>
            <person name="Daims H."/>
        </authorList>
    </citation>
    <scope>NUCLEOTIDE SEQUENCE [LARGE SCALE GENOMIC DNA]</scope>
    <source>
        <strain evidence="3">none</strain>
    </source>
</reference>
<dbReference type="AlphaFoldDB" id="I4ECI0"/>
<name>I4ECI0_9BACT</name>
<evidence type="ECO:0000256" key="1">
    <source>
        <dbReference type="SAM" id="MobiDB-lite"/>
    </source>
</evidence>
<evidence type="ECO:0000313" key="3">
    <source>
        <dbReference type="Proteomes" id="UP000004221"/>
    </source>
</evidence>
<gene>
    <name evidence="2" type="ORF">NITHO_1040015</name>
</gene>
<feature type="region of interest" description="Disordered" evidence="1">
    <location>
        <begin position="46"/>
        <end position="71"/>
    </location>
</feature>
<evidence type="ECO:0000313" key="2">
    <source>
        <dbReference type="EMBL" id="CCF82392.1"/>
    </source>
</evidence>